<dbReference type="InterPro" id="IPR010920">
    <property type="entry name" value="LSM_dom_sf"/>
</dbReference>
<accession>A0A372IU92</accession>
<dbReference type="Proteomes" id="UP000264702">
    <property type="component" value="Unassembled WGS sequence"/>
</dbReference>
<dbReference type="SUPFAM" id="SSF50182">
    <property type="entry name" value="Sm-like ribonucleoproteins"/>
    <property type="match status" value="1"/>
</dbReference>
<feature type="compositionally biased region" description="Low complexity" evidence="1">
    <location>
        <begin position="17"/>
        <end position="42"/>
    </location>
</feature>
<comment type="caution">
    <text evidence="2">The sequence shown here is derived from an EMBL/GenBank/DDBJ whole genome shotgun (WGS) entry which is preliminary data.</text>
</comment>
<dbReference type="EMBL" id="QVQT01000001">
    <property type="protein sequence ID" value="RFU18381.1"/>
    <property type="molecule type" value="Genomic_DNA"/>
</dbReference>
<evidence type="ECO:0000313" key="3">
    <source>
        <dbReference type="Proteomes" id="UP000264702"/>
    </source>
</evidence>
<sequence length="169" mass="18546">MRSETAPEPRTANAKGAARSARPIPPASAETPAPAAAAASGPDSGTTPRVTEIDANIMGPRKLIRPTLPARALQDRSFSRRNDPVLAHHAAMLQTPSSLEASHAEAFYFQKQMQAQTQMVFVLEDGETIEGYIEWYDRNAIKVRNSTRTLIYKAGIKYLYKAGENRTSF</sequence>
<organism evidence="2 3">
    <name type="scientific">Paracidobacterium acidisoli</name>
    <dbReference type="NCBI Taxonomy" id="2303751"/>
    <lineage>
        <taxon>Bacteria</taxon>
        <taxon>Pseudomonadati</taxon>
        <taxon>Acidobacteriota</taxon>
        <taxon>Terriglobia</taxon>
        <taxon>Terriglobales</taxon>
        <taxon>Acidobacteriaceae</taxon>
        <taxon>Paracidobacterium</taxon>
    </lineage>
</organism>
<dbReference type="AlphaFoldDB" id="A0A372IU92"/>
<evidence type="ECO:0000313" key="2">
    <source>
        <dbReference type="EMBL" id="RFU18381.1"/>
    </source>
</evidence>
<name>A0A372IU92_9BACT</name>
<proteinExistence type="predicted"/>
<feature type="region of interest" description="Disordered" evidence="1">
    <location>
        <begin position="1"/>
        <end position="58"/>
    </location>
</feature>
<gene>
    <name evidence="2" type="ORF">D0Y96_02105</name>
</gene>
<protein>
    <recommendedName>
        <fullName evidence="4">RNA chaperone Hfq</fullName>
    </recommendedName>
</protein>
<dbReference type="Gene3D" id="2.30.30.100">
    <property type="match status" value="1"/>
</dbReference>
<evidence type="ECO:0008006" key="4">
    <source>
        <dbReference type="Google" id="ProtNLM"/>
    </source>
</evidence>
<keyword evidence="3" id="KW-1185">Reference proteome</keyword>
<evidence type="ECO:0000256" key="1">
    <source>
        <dbReference type="SAM" id="MobiDB-lite"/>
    </source>
</evidence>
<reference evidence="2 3" key="1">
    <citation type="submission" date="2018-08" db="EMBL/GenBank/DDBJ databases">
        <title>Acidipila sp. 4G-K13, an acidobacterium isolated from forest soil.</title>
        <authorList>
            <person name="Gao Z.-H."/>
            <person name="Qiu L.-H."/>
        </authorList>
    </citation>
    <scope>NUCLEOTIDE SEQUENCE [LARGE SCALE GENOMIC DNA]</scope>
    <source>
        <strain evidence="2 3">4G-K13</strain>
    </source>
</reference>